<evidence type="ECO:0000313" key="3">
    <source>
        <dbReference type="EMBL" id="MEM5498479.1"/>
    </source>
</evidence>
<dbReference type="PANTHER" id="PTHR43174:SF3">
    <property type="entry name" value="UDP-N-ACETYLGLUCOSAMINE 2-EPIMERASE"/>
    <property type="match status" value="1"/>
</dbReference>
<dbReference type="Gene3D" id="3.40.50.12580">
    <property type="match status" value="1"/>
</dbReference>
<dbReference type="Pfam" id="PF02350">
    <property type="entry name" value="Epimerase_2"/>
    <property type="match status" value="1"/>
</dbReference>
<reference evidence="3 4" key="1">
    <citation type="submission" date="2024-03" db="EMBL/GenBank/DDBJ databases">
        <title>Community enrichment and isolation of bacterial strains for fucoidan degradation.</title>
        <authorList>
            <person name="Sichert A."/>
        </authorList>
    </citation>
    <scope>NUCLEOTIDE SEQUENCE [LARGE SCALE GENOMIC DNA]</scope>
    <source>
        <strain evidence="3 4">AS12</strain>
    </source>
</reference>
<feature type="domain" description="UDP-N-acetylglucosamine 2-epimerase" evidence="2">
    <location>
        <begin position="125"/>
        <end position="324"/>
    </location>
</feature>
<dbReference type="InterPro" id="IPR003331">
    <property type="entry name" value="UDP_GlcNAc_Epimerase_2_dom"/>
</dbReference>
<dbReference type="InterPro" id="IPR029767">
    <property type="entry name" value="WecB-like"/>
</dbReference>
<comment type="caution">
    <text evidence="3">The sequence shown here is derived from an EMBL/GenBank/DDBJ whole genome shotgun (WGS) entry which is preliminary data.</text>
</comment>
<gene>
    <name evidence="3" type="ORF">WNY77_13815</name>
</gene>
<evidence type="ECO:0000313" key="4">
    <source>
        <dbReference type="Proteomes" id="UP001461163"/>
    </source>
</evidence>
<evidence type="ECO:0000259" key="2">
    <source>
        <dbReference type="Pfam" id="PF02350"/>
    </source>
</evidence>
<sequence length="357" mass="41281">MAKHFLFYISENYAFQILRPLQDEIQRRGDTVAWFVEGNNVNRAYFQPQETQLPDVQAVIDFHPIAVFVPGNMIPSFIPGLKVCVRHGFIGFKTRKKDGLNYSFIIRDCFDLYCTHGPSMTDTFKLLEQKHQFFKVVETGFCKMDPFFDHSMVTDKDAATSTTAQKDERPVVLFSSTFSPRMSQAEALLPTIKRLSQDTKWRWLVTFHPKMAQSTVDAYKAAQHENLTFIETDNAMPLMLEADLMLGDNSSMLVEFLMLNKPVVTMKNEHPKPHFINVTDAEKIEQSIEYALTRPPELMDKLDDYAAQTHPYTDGQSSARILDATQDMLDNPPKLKNKPFNLIRSIKMRKKLSYWKW</sequence>
<organism evidence="3 4">
    <name type="scientific">Paraglaciecola mesophila</name>
    <dbReference type="NCBI Taxonomy" id="197222"/>
    <lineage>
        <taxon>Bacteria</taxon>
        <taxon>Pseudomonadati</taxon>
        <taxon>Pseudomonadota</taxon>
        <taxon>Gammaproteobacteria</taxon>
        <taxon>Alteromonadales</taxon>
        <taxon>Alteromonadaceae</taxon>
        <taxon>Paraglaciecola</taxon>
    </lineage>
</organism>
<dbReference type="PIRSF" id="PIRSF028458">
    <property type="entry name" value="UCP028458_glyceroPtfrase"/>
    <property type="match status" value="1"/>
</dbReference>
<evidence type="ECO:0000256" key="1">
    <source>
        <dbReference type="RuleBase" id="RU003513"/>
    </source>
</evidence>
<protein>
    <submittedName>
        <fullName evidence="3">UDP-N-acetylglucosamine 2-epimerase</fullName>
    </submittedName>
</protein>
<keyword evidence="1" id="KW-0413">Isomerase</keyword>
<accession>A0ABU9SY98</accession>
<dbReference type="InterPro" id="IPR043148">
    <property type="entry name" value="TagF_C"/>
</dbReference>
<proteinExistence type="inferred from homology"/>
<dbReference type="PANTHER" id="PTHR43174">
    <property type="entry name" value="UDP-N-ACETYLGLUCOSAMINE 2-EPIMERASE"/>
    <property type="match status" value="1"/>
</dbReference>
<comment type="similarity">
    <text evidence="1">Belongs to the UDP-N-acetylglucosamine 2-epimerase family.</text>
</comment>
<dbReference type="SUPFAM" id="SSF53756">
    <property type="entry name" value="UDP-Glycosyltransferase/glycogen phosphorylase"/>
    <property type="match status" value="1"/>
</dbReference>
<dbReference type="RefSeq" id="WP_342882050.1">
    <property type="nucleotide sequence ID" value="NZ_JBBMQS010000008.1"/>
</dbReference>
<dbReference type="Proteomes" id="UP001461163">
    <property type="component" value="Unassembled WGS sequence"/>
</dbReference>
<dbReference type="InterPro" id="IPR016886">
    <property type="entry name" value="UCP028458_glyceroPtfrase"/>
</dbReference>
<dbReference type="EMBL" id="JBBMQS010000008">
    <property type="protein sequence ID" value="MEM5498479.1"/>
    <property type="molecule type" value="Genomic_DNA"/>
</dbReference>
<name>A0ABU9SY98_9ALTE</name>
<keyword evidence="4" id="KW-1185">Reference proteome</keyword>